<feature type="transmembrane region" description="Helical" evidence="8">
    <location>
        <begin position="405"/>
        <end position="434"/>
    </location>
</feature>
<dbReference type="PANTHER" id="PTHR48022">
    <property type="entry name" value="PLASTIDIC GLUCOSE TRANSPORTER 4"/>
    <property type="match status" value="1"/>
</dbReference>
<dbReference type="NCBIfam" id="TIGR00879">
    <property type="entry name" value="SP"/>
    <property type="match status" value="1"/>
</dbReference>
<dbReference type="InterPro" id="IPR036259">
    <property type="entry name" value="MFS_trans_sf"/>
</dbReference>
<feature type="transmembrane region" description="Helical" evidence="8">
    <location>
        <begin position="63"/>
        <end position="88"/>
    </location>
</feature>
<dbReference type="OMA" id="ICIMAYD"/>
<evidence type="ECO:0000259" key="9">
    <source>
        <dbReference type="PROSITE" id="PS50850"/>
    </source>
</evidence>
<feature type="transmembrane region" description="Helical" evidence="8">
    <location>
        <begin position="136"/>
        <end position="154"/>
    </location>
</feature>
<dbReference type="SUPFAM" id="SSF103473">
    <property type="entry name" value="MFS general substrate transporter"/>
    <property type="match status" value="1"/>
</dbReference>
<sequence>MAAEKIKLFLSSNDKDELKGSVKAVDADIIDEAAQSLLYTQAQHALGFWEAVRLYRTAVLWSLLINTAIILKGFDGALVGSVVGLTPFKQQFGYLYAGKYEISAAWNGAFNYANSIGGIVGALFAGWTYDRVGPRMTLIICSILSIGFIFMEFFAETPAVLFAGELLNGCVIAFYPVIGSAYIGEVCPLVLRGVAGSMVNLGFVVGQLISSGLLRGTNNLDSKWSYKAPYAAEWAPPLLVLILVIICPSSPWWLCRKGKFEEAEKALRRLARPQVDVKLTLANIKHTLRMEQQLEKTHSYLDCFYGPDLRRLIIAIMVYCIQPFSGQVLYVNYAVQFFEHAGLDTSDAFSMNIGLTSVGFVGTIASWAIIAKVGRRPIYIIGTGAIAIVLLLIGILDVVPQNGTAVIWGQCSLMLICLLAYDLTIGPTCFTILCEVASVRLRGMTIALATCMCHIVNVIFGVAIPYAMDSDQGNWKGKLGFLFAGIAALCVVWCYFCLPETKDRTFEELDILFEERVSSRKFKTHPIRRSEDGNPEIRVEV</sequence>
<feature type="non-terminal residue" evidence="10">
    <location>
        <position position="541"/>
    </location>
</feature>
<keyword evidence="6 8" id="KW-0472">Membrane</keyword>
<dbReference type="GO" id="GO:0016020">
    <property type="term" value="C:membrane"/>
    <property type="evidence" value="ECO:0007669"/>
    <property type="project" value="UniProtKB-SubCell"/>
</dbReference>
<feature type="transmembrane region" description="Helical" evidence="8">
    <location>
        <begin position="312"/>
        <end position="333"/>
    </location>
</feature>
<dbReference type="InterPro" id="IPR050360">
    <property type="entry name" value="MFS_Sugar_Transporters"/>
</dbReference>
<dbReference type="InterPro" id="IPR003663">
    <property type="entry name" value="Sugar/inositol_transpt"/>
</dbReference>
<accession>A0A3E2GVV1</accession>
<evidence type="ECO:0000256" key="7">
    <source>
        <dbReference type="RuleBase" id="RU003346"/>
    </source>
</evidence>
<feature type="non-terminal residue" evidence="10">
    <location>
        <position position="1"/>
    </location>
</feature>
<feature type="domain" description="Major facilitator superfamily (MFS) profile" evidence="9">
    <location>
        <begin position="61"/>
        <end position="502"/>
    </location>
</feature>
<name>A0A3E2GVV1_SCYLI</name>
<dbReference type="Proteomes" id="UP000258309">
    <property type="component" value="Unassembled WGS sequence"/>
</dbReference>
<dbReference type="AlphaFoldDB" id="A0A3E2GVV1"/>
<dbReference type="InterPro" id="IPR005828">
    <property type="entry name" value="MFS_sugar_transport-like"/>
</dbReference>
<feature type="transmembrane region" description="Helical" evidence="8">
    <location>
        <begin position="108"/>
        <end position="129"/>
    </location>
</feature>
<evidence type="ECO:0000256" key="2">
    <source>
        <dbReference type="ARBA" id="ARBA00010992"/>
    </source>
</evidence>
<comment type="similarity">
    <text evidence="2 7">Belongs to the major facilitator superfamily. Sugar transporter (TC 2.A.1.1) family.</text>
</comment>
<feature type="transmembrane region" description="Helical" evidence="8">
    <location>
        <begin position="479"/>
        <end position="498"/>
    </location>
</feature>
<feature type="transmembrane region" description="Helical" evidence="8">
    <location>
        <begin position="160"/>
        <end position="178"/>
    </location>
</feature>
<gene>
    <name evidence="10" type="ORF">B7463_g11453</name>
</gene>
<feature type="transmembrane region" description="Helical" evidence="8">
    <location>
        <begin position="353"/>
        <end position="371"/>
    </location>
</feature>
<dbReference type="OrthoDB" id="6612291at2759"/>
<keyword evidence="11" id="KW-1185">Reference proteome</keyword>
<evidence type="ECO:0000256" key="1">
    <source>
        <dbReference type="ARBA" id="ARBA00004141"/>
    </source>
</evidence>
<dbReference type="PROSITE" id="PS50850">
    <property type="entry name" value="MFS"/>
    <property type="match status" value="1"/>
</dbReference>
<evidence type="ECO:0000313" key="10">
    <source>
        <dbReference type="EMBL" id="RFU24883.1"/>
    </source>
</evidence>
<keyword evidence="3 7" id="KW-0813">Transport</keyword>
<evidence type="ECO:0000256" key="8">
    <source>
        <dbReference type="SAM" id="Phobius"/>
    </source>
</evidence>
<feature type="transmembrane region" description="Helical" evidence="8">
    <location>
        <begin position="446"/>
        <end position="467"/>
    </location>
</feature>
<evidence type="ECO:0000256" key="6">
    <source>
        <dbReference type="ARBA" id="ARBA00023136"/>
    </source>
</evidence>
<evidence type="ECO:0000313" key="11">
    <source>
        <dbReference type="Proteomes" id="UP000258309"/>
    </source>
</evidence>
<organism evidence="10 11">
    <name type="scientific">Scytalidium lignicola</name>
    <name type="common">Hyphomycete</name>
    <dbReference type="NCBI Taxonomy" id="5539"/>
    <lineage>
        <taxon>Eukaryota</taxon>
        <taxon>Fungi</taxon>
        <taxon>Dikarya</taxon>
        <taxon>Ascomycota</taxon>
        <taxon>Pezizomycotina</taxon>
        <taxon>Leotiomycetes</taxon>
        <taxon>Leotiomycetes incertae sedis</taxon>
        <taxon>Scytalidium</taxon>
    </lineage>
</organism>
<dbReference type="EMBL" id="NCSJ02000391">
    <property type="protein sequence ID" value="RFU24883.1"/>
    <property type="molecule type" value="Genomic_DNA"/>
</dbReference>
<keyword evidence="4 8" id="KW-0812">Transmembrane</keyword>
<dbReference type="Gene3D" id="1.20.1250.20">
    <property type="entry name" value="MFS general substrate transporter like domains"/>
    <property type="match status" value="1"/>
</dbReference>
<feature type="transmembrane region" description="Helical" evidence="8">
    <location>
        <begin position="234"/>
        <end position="255"/>
    </location>
</feature>
<dbReference type="FunFam" id="1.20.1250.20:FF:000078">
    <property type="entry name" value="MFS maltose transporter, putative"/>
    <property type="match status" value="1"/>
</dbReference>
<dbReference type="Pfam" id="PF00083">
    <property type="entry name" value="Sugar_tr"/>
    <property type="match status" value="1"/>
</dbReference>
<proteinExistence type="inferred from homology"/>
<reference evidence="10 11" key="1">
    <citation type="submission" date="2018-05" db="EMBL/GenBank/DDBJ databases">
        <title>Draft genome sequence of Scytalidium lignicola DSM 105466, a ubiquitous saprotrophic fungus.</title>
        <authorList>
            <person name="Buettner E."/>
            <person name="Gebauer A.M."/>
            <person name="Hofrichter M."/>
            <person name="Liers C."/>
            <person name="Kellner H."/>
        </authorList>
    </citation>
    <scope>NUCLEOTIDE SEQUENCE [LARGE SCALE GENOMIC DNA]</scope>
    <source>
        <strain evidence="10 11">DSM 105466</strain>
    </source>
</reference>
<feature type="transmembrane region" description="Helical" evidence="8">
    <location>
        <begin position="190"/>
        <end position="214"/>
    </location>
</feature>
<dbReference type="GO" id="GO:0005351">
    <property type="term" value="F:carbohydrate:proton symporter activity"/>
    <property type="evidence" value="ECO:0007669"/>
    <property type="project" value="TreeGrafter"/>
</dbReference>
<dbReference type="PANTHER" id="PTHR48022:SF71">
    <property type="entry name" value="ALPHA-GLUCOSIDE TRANSPORTER, PUTATIVE (AFU_ORTHOLOGUE AFUA_4G02650)-RELATED"/>
    <property type="match status" value="1"/>
</dbReference>
<dbReference type="InterPro" id="IPR020846">
    <property type="entry name" value="MFS_dom"/>
</dbReference>
<keyword evidence="5 8" id="KW-1133">Transmembrane helix</keyword>
<protein>
    <recommendedName>
        <fullName evidence="9">Major facilitator superfamily (MFS) profile domain-containing protein</fullName>
    </recommendedName>
</protein>
<evidence type="ECO:0000256" key="3">
    <source>
        <dbReference type="ARBA" id="ARBA00022448"/>
    </source>
</evidence>
<comment type="caution">
    <text evidence="10">The sequence shown here is derived from an EMBL/GenBank/DDBJ whole genome shotgun (WGS) entry which is preliminary data.</text>
</comment>
<feature type="transmembrane region" description="Helical" evidence="8">
    <location>
        <begin position="378"/>
        <end position="399"/>
    </location>
</feature>
<evidence type="ECO:0000256" key="4">
    <source>
        <dbReference type="ARBA" id="ARBA00022692"/>
    </source>
</evidence>
<comment type="subcellular location">
    <subcellularLocation>
        <location evidence="1">Membrane</location>
        <topology evidence="1">Multi-pass membrane protein</topology>
    </subcellularLocation>
</comment>
<evidence type="ECO:0000256" key="5">
    <source>
        <dbReference type="ARBA" id="ARBA00022989"/>
    </source>
</evidence>